<organism evidence="2 3">
    <name type="scientific">Candidatus Muproteobacteria bacterium RBG_16_60_9</name>
    <dbReference type="NCBI Taxonomy" id="1817755"/>
    <lineage>
        <taxon>Bacteria</taxon>
        <taxon>Pseudomonadati</taxon>
        <taxon>Pseudomonadota</taxon>
        <taxon>Candidatus Muproteobacteria</taxon>
    </lineage>
</organism>
<evidence type="ECO:0000313" key="2">
    <source>
        <dbReference type="EMBL" id="OGI69127.1"/>
    </source>
</evidence>
<dbReference type="AlphaFoldDB" id="A0A1F6VHJ2"/>
<feature type="chain" id="PRO_5009527237" description="DUF3179 domain-containing protein" evidence="1">
    <location>
        <begin position="24"/>
        <end position="459"/>
    </location>
</feature>
<gene>
    <name evidence="2" type="ORF">A2W18_06210</name>
</gene>
<sequence length="459" mass="51821">MRARQSLLLTAIFVFCFSLPTFAQQTPAKPATATQPDYLPLTAFYELFADEGAAIAALKKIDAGWNNAYAAMLLDVIFFIPSNSTQEKTAALLEQASGLRYRNDLNPFYEWLWSIDPGQHPQYAEFKAAIYEGVDPRFREYFEKNPRSRIRLDEIRWGGVRRDGIPPLKNPKMIPATAATYLDDNNVIFGVAIDGDVRAYPKRILAWHEMVKDKIGGRELNGVYCTLCGAMILYDTTVNGVHYELGTSGFLYRSNKLMYDHATKSMWSTLTGEPVVGALVGKGIELPTLYVVTTTWKEWKTRHPNTLVLSLETGHDRNYGEGVAYYDYFATDRLMFNVPKLDKRLANKAEVLALRYGNEPLAIAADFLARNRVYQDRTGKTDFVVLTDASGANRVYEAANVKFASWDSDKTARDRAGQSWTVTESELTGANGQRLKRLAGHRSFWFGWSSQFPNTRLVK</sequence>
<evidence type="ECO:0000313" key="3">
    <source>
        <dbReference type="Proteomes" id="UP000179076"/>
    </source>
</evidence>
<evidence type="ECO:0008006" key="4">
    <source>
        <dbReference type="Google" id="ProtNLM"/>
    </source>
</evidence>
<dbReference type="InterPro" id="IPR021516">
    <property type="entry name" value="DUF3179"/>
</dbReference>
<feature type="signal peptide" evidence="1">
    <location>
        <begin position="1"/>
        <end position="23"/>
    </location>
</feature>
<name>A0A1F6VHJ2_9PROT</name>
<keyword evidence="1" id="KW-0732">Signal</keyword>
<accession>A0A1F6VHJ2</accession>
<proteinExistence type="predicted"/>
<reference evidence="2 3" key="1">
    <citation type="journal article" date="2016" name="Nat. Commun.">
        <title>Thousands of microbial genomes shed light on interconnected biogeochemical processes in an aquifer system.</title>
        <authorList>
            <person name="Anantharaman K."/>
            <person name="Brown C.T."/>
            <person name="Hug L.A."/>
            <person name="Sharon I."/>
            <person name="Castelle C.J."/>
            <person name="Probst A.J."/>
            <person name="Thomas B.C."/>
            <person name="Singh A."/>
            <person name="Wilkins M.J."/>
            <person name="Karaoz U."/>
            <person name="Brodie E.L."/>
            <person name="Williams K.H."/>
            <person name="Hubbard S.S."/>
            <person name="Banfield J.F."/>
        </authorList>
    </citation>
    <scope>NUCLEOTIDE SEQUENCE [LARGE SCALE GENOMIC DNA]</scope>
</reference>
<comment type="caution">
    <text evidence="2">The sequence shown here is derived from an EMBL/GenBank/DDBJ whole genome shotgun (WGS) entry which is preliminary data.</text>
</comment>
<dbReference type="Proteomes" id="UP000179076">
    <property type="component" value="Unassembled WGS sequence"/>
</dbReference>
<dbReference type="EMBL" id="MFSP01000029">
    <property type="protein sequence ID" value="OGI69127.1"/>
    <property type="molecule type" value="Genomic_DNA"/>
</dbReference>
<evidence type="ECO:0000256" key="1">
    <source>
        <dbReference type="SAM" id="SignalP"/>
    </source>
</evidence>
<dbReference type="Pfam" id="PF11376">
    <property type="entry name" value="DUF3179"/>
    <property type="match status" value="1"/>
</dbReference>
<protein>
    <recommendedName>
        <fullName evidence="4">DUF3179 domain-containing protein</fullName>
    </recommendedName>
</protein>